<proteinExistence type="predicted"/>
<keyword evidence="1" id="KW-0812">Transmembrane</keyword>
<feature type="transmembrane region" description="Helical" evidence="1">
    <location>
        <begin position="1364"/>
        <end position="1385"/>
    </location>
</feature>
<evidence type="ECO:0000313" key="2">
    <source>
        <dbReference type="EMBL" id="CAJ1391905.1"/>
    </source>
</evidence>
<comment type="caution">
    <text evidence="2">The sequence shown here is derived from an EMBL/GenBank/DDBJ whole genome shotgun (WGS) entry which is preliminary data.</text>
</comment>
<feature type="transmembrane region" description="Helical" evidence="1">
    <location>
        <begin position="1311"/>
        <end position="1327"/>
    </location>
</feature>
<keyword evidence="1" id="KW-0472">Membrane</keyword>
<accession>A0AA36IQN1</accession>
<keyword evidence="1" id="KW-1133">Transmembrane helix</keyword>
<organism evidence="2 3">
    <name type="scientific">Effrenium voratum</name>
    <dbReference type="NCBI Taxonomy" id="2562239"/>
    <lineage>
        <taxon>Eukaryota</taxon>
        <taxon>Sar</taxon>
        <taxon>Alveolata</taxon>
        <taxon>Dinophyceae</taxon>
        <taxon>Suessiales</taxon>
        <taxon>Symbiodiniaceae</taxon>
        <taxon>Effrenium</taxon>
    </lineage>
</organism>
<feature type="transmembrane region" description="Helical" evidence="1">
    <location>
        <begin position="1339"/>
        <end position="1358"/>
    </location>
</feature>
<gene>
    <name evidence="2" type="ORF">EVOR1521_LOCUS17142</name>
</gene>
<sequence length="1394" mass="153960">MGRTSTLEKILEHKAEDKMFARMLSCHAMTGAPLHNFLTQLNSQPGGGDLVSFGSAAGAEYRHNPQRYKAPFRRVVKQPNAWLPTFHVINSNKFARNASLPYSPLLERPCTPQRKIDVAAGTIDGHDPDPPIQCSAQFAATGNPSCHLSTYVGGWRCCEHGVFLIDTDKECSDPKCSKDADSETREMHSAACCDVTGATQGFENIEYDIPQCAAGTPPEECVHVAESVQPVGFFHRHPKAPSDPHRAEDLVDMVIFAPHLHVTGLSLELFDHVTNKTLCAVYASDDNKKGIIYGNGTEPGNEHGYLTGLMPSSWDGKAAPRFKRWVTGALGLENEFIAQVMTYVGGDKKNVQAYEVVEAEDAASVNRGANRRTAEADGAIAFQLSPGLRNRLDEGALKILARADPERAVQVLNDLAAKTDVRNPSAFVAATLAKNAPRHSQAVPPASLSQARTIQEVIQRFPELDKVLDESARRRLAEVDFGRATELIEELAGRSDVRNPSAFVVHALGRSQATQPNANALPAVQAVQARLAGPETVLDAFPAIAQQLDARAQQRILEVDPERARGILGDIIYRGDVHNPSAFVMKALSITRDRPPAAPVAPLVTLPDWAQLAAQPGVQLAAQLQLQGLQNLQLLGFQGLDVPRDEVGQLLARFPHLQQRLDNQALRKMAESDPVRVQEIVEELDIRTDVRNPSAFVVKALVDFPTSRKSSPAPVLSVDPVHRLLAMYPQLQLDQAALNSLEALGCSGDGCTCGPVTAANWHGARRQLSSDGKDEVPLAFVVLTNYHTFHKAMAGVLFGLILTLPAFVLGEGNMRGSNTKFMDLEYFSHREVDAALTAEMADVEKIRALEKALEPTFQALPKQNGLLSHHVVRYVLHRYFLHYRGWLVKGLEPEGAYKTQPDRIRQDWESWVPAYLEKRLEAEGAGMGLRDLAEMVAAIEALVRTESHKQLAKVYESLNFPLTEPLTRADAEVAMDMYLVVVLTARNITMADAPKNRKRIMAFQKRYNGYGEMKSWLEDLEKRHFHSDAQGLYNFSSVGDAAEAFGYEFPSFNDKECKDLKTTLISMEGGSRKAGRIPLSDFYNGTKYMHWKFTESPDYLRDLGALDEADPTRKYVILSNYISSFNNCIRADSLYAICCRSQCEPLMNSLEQQVGAPEADPETLARLVAKLSTDTMPARGTLDLKLLDRLGALAQNGKVPLHGRLFAQWMHHAFPRECPYPHEAGTTNPQTPDEWMKSNGRSTKVSQEQIEQIARDTCPAVLQEGAPIHCKTEDADLPWSSSEDRAPMLSLAGAQASDQDMAQENWEPPRMLWLAVLPSLVLFMFLFDRLLRRRSYASLIPAFVLIIVTLACTCVGIIDVRAAMGAGIAFFLWRFFVVPFTSFSIKDKLAESAV</sequence>
<protein>
    <submittedName>
        <fullName evidence="2">Uncharacterized protein</fullName>
    </submittedName>
</protein>
<name>A0AA36IQN1_9DINO</name>
<reference evidence="2" key="1">
    <citation type="submission" date="2023-08" db="EMBL/GenBank/DDBJ databases">
        <authorList>
            <person name="Chen Y."/>
            <person name="Shah S."/>
            <person name="Dougan E. K."/>
            <person name="Thang M."/>
            <person name="Chan C."/>
        </authorList>
    </citation>
    <scope>NUCLEOTIDE SEQUENCE</scope>
</reference>
<keyword evidence="3" id="KW-1185">Reference proteome</keyword>
<evidence type="ECO:0000256" key="1">
    <source>
        <dbReference type="SAM" id="Phobius"/>
    </source>
</evidence>
<dbReference type="EMBL" id="CAUJNA010002225">
    <property type="protein sequence ID" value="CAJ1391905.1"/>
    <property type="molecule type" value="Genomic_DNA"/>
</dbReference>
<dbReference type="Proteomes" id="UP001178507">
    <property type="component" value="Unassembled WGS sequence"/>
</dbReference>
<evidence type="ECO:0000313" key="3">
    <source>
        <dbReference type="Proteomes" id="UP001178507"/>
    </source>
</evidence>